<evidence type="ECO:0000256" key="6">
    <source>
        <dbReference type="ARBA" id="ARBA00022759"/>
    </source>
</evidence>
<keyword evidence="11" id="KW-0175">Coiled coil</keyword>
<feature type="coiled-coil region" evidence="11">
    <location>
        <begin position="560"/>
        <end position="587"/>
    </location>
</feature>
<dbReference type="Pfam" id="PF22679">
    <property type="entry name" value="T1R_D3-like"/>
    <property type="match status" value="1"/>
</dbReference>
<dbReference type="Pfam" id="PF18766">
    <property type="entry name" value="SWI2_SNF2"/>
    <property type="match status" value="1"/>
</dbReference>
<evidence type="ECO:0000256" key="1">
    <source>
        <dbReference type="ARBA" id="ARBA00000851"/>
    </source>
</evidence>
<evidence type="ECO:0000313" key="14">
    <source>
        <dbReference type="Proteomes" id="UP000034875"/>
    </source>
</evidence>
<dbReference type="PANTHER" id="PTHR30195">
    <property type="entry name" value="TYPE I SITE-SPECIFIC DEOXYRIBONUCLEASE PROTEIN SUBUNIT M AND R"/>
    <property type="match status" value="1"/>
</dbReference>
<evidence type="ECO:0000256" key="9">
    <source>
        <dbReference type="ARBA" id="ARBA00023125"/>
    </source>
</evidence>
<evidence type="ECO:0000256" key="8">
    <source>
        <dbReference type="ARBA" id="ARBA00022840"/>
    </source>
</evidence>
<dbReference type="Pfam" id="PF11867">
    <property type="entry name" value="T1RH-like_C"/>
    <property type="match status" value="1"/>
</dbReference>
<organism evidence="13 14">
    <name type="scientific">candidate division CPR1 bacterium GW2011_GWA2_42_17</name>
    <dbReference type="NCBI Taxonomy" id="1618341"/>
    <lineage>
        <taxon>Bacteria</taxon>
        <taxon>candidate division CPR1</taxon>
    </lineage>
</organism>
<dbReference type="CDD" id="cd18030">
    <property type="entry name" value="DEXHc_RE_I_HsdR"/>
    <property type="match status" value="1"/>
</dbReference>
<dbReference type="EMBL" id="LCCZ01000013">
    <property type="protein sequence ID" value="KKS44044.1"/>
    <property type="molecule type" value="Genomic_DNA"/>
</dbReference>
<evidence type="ECO:0000256" key="11">
    <source>
        <dbReference type="SAM" id="Coils"/>
    </source>
</evidence>
<dbReference type="InterPro" id="IPR055180">
    <property type="entry name" value="HsdR_RecA-like_helicase_dom_2"/>
</dbReference>
<protein>
    <recommendedName>
        <fullName evidence="10">Type I restriction enzyme endonuclease subunit</fullName>
        <shortName evidence="10">R protein</shortName>
        <ecNumber evidence="10">3.1.21.3</ecNumber>
    </recommendedName>
</protein>
<name>A0A0G0Z5S1_9BACT</name>
<dbReference type="Proteomes" id="UP000034875">
    <property type="component" value="Unassembled WGS sequence"/>
</dbReference>
<dbReference type="CDD" id="cd22332">
    <property type="entry name" value="HsdR_N"/>
    <property type="match status" value="1"/>
</dbReference>
<evidence type="ECO:0000256" key="3">
    <source>
        <dbReference type="ARBA" id="ARBA00022722"/>
    </source>
</evidence>
<keyword evidence="8 10" id="KW-0067">ATP-binding</keyword>
<keyword evidence="6" id="KW-0255">Endonuclease</keyword>
<evidence type="ECO:0000259" key="12">
    <source>
        <dbReference type="PROSITE" id="PS51192"/>
    </source>
</evidence>
<dbReference type="AlphaFoldDB" id="A0A0G0Z5S1"/>
<dbReference type="GO" id="GO:0009307">
    <property type="term" value="P:DNA restriction-modification system"/>
    <property type="evidence" value="ECO:0007669"/>
    <property type="project" value="UniProtKB-KW"/>
</dbReference>
<dbReference type="NCBIfam" id="TIGR00348">
    <property type="entry name" value="hsdR"/>
    <property type="match status" value="1"/>
</dbReference>
<dbReference type="CDD" id="cd18800">
    <property type="entry name" value="SF2_C_EcoR124I-like"/>
    <property type="match status" value="1"/>
</dbReference>
<dbReference type="Gene3D" id="3.90.1570.50">
    <property type="match status" value="1"/>
</dbReference>
<dbReference type="Gene3D" id="3.40.50.300">
    <property type="entry name" value="P-loop containing nucleotide triphosphate hydrolases"/>
    <property type="match status" value="2"/>
</dbReference>
<dbReference type="InterPro" id="IPR027417">
    <property type="entry name" value="P-loop_NTPase"/>
</dbReference>
<dbReference type="InterPro" id="IPR040980">
    <property type="entry name" value="SWI2_SNF2"/>
</dbReference>
<dbReference type="InterPro" id="IPR051268">
    <property type="entry name" value="Type-I_R_enzyme_R_subunit"/>
</dbReference>
<accession>A0A0G0Z5S1</accession>
<dbReference type="InterPro" id="IPR021810">
    <property type="entry name" value="T1RH-like_C"/>
</dbReference>
<comment type="catalytic activity">
    <reaction evidence="1 10">
        <text>Endonucleolytic cleavage of DNA to give random double-stranded fragments with terminal 5'-phosphates, ATP is simultaneously hydrolyzed.</text>
        <dbReference type="EC" id="3.1.21.3"/>
    </reaction>
</comment>
<evidence type="ECO:0000256" key="4">
    <source>
        <dbReference type="ARBA" id="ARBA00022741"/>
    </source>
</evidence>
<keyword evidence="7 10" id="KW-0378">Hydrolase</keyword>
<comment type="similarity">
    <text evidence="2 10">Belongs to the HsdR family.</text>
</comment>
<dbReference type="PROSITE" id="PS51192">
    <property type="entry name" value="HELICASE_ATP_BIND_1"/>
    <property type="match status" value="1"/>
</dbReference>
<keyword evidence="4 10" id="KW-0547">Nucleotide-binding</keyword>
<keyword evidence="5 10" id="KW-0680">Restriction system</keyword>
<proteinExistence type="inferred from homology"/>
<comment type="subunit">
    <text evidence="10">The type I restriction/modification system is composed of three polypeptides R, M and S.</text>
</comment>
<evidence type="ECO:0000256" key="5">
    <source>
        <dbReference type="ARBA" id="ARBA00022747"/>
    </source>
</evidence>
<dbReference type="Pfam" id="PF04313">
    <property type="entry name" value="HSDR_N"/>
    <property type="match status" value="1"/>
</dbReference>
<dbReference type="GO" id="GO:0009035">
    <property type="term" value="F:type I site-specific deoxyribonuclease activity"/>
    <property type="evidence" value="ECO:0007669"/>
    <property type="project" value="UniProtKB-EC"/>
</dbReference>
<dbReference type="InterPro" id="IPR004473">
    <property type="entry name" value="Restrct_endonuc_typeI_HsdR"/>
</dbReference>
<evidence type="ECO:0000256" key="7">
    <source>
        <dbReference type="ARBA" id="ARBA00022801"/>
    </source>
</evidence>
<keyword evidence="3" id="KW-0540">Nuclease</keyword>
<evidence type="ECO:0000313" key="13">
    <source>
        <dbReference type="EMBL" id="KKS44044.1"/>
    </source>
</evidence>
<dbReference type="InterPro" id="IPR014001">
    <property type="entry name" value="Helicase_ATP-bd"/>
</dbReference>
<dbReference type="EC" id="3.1.21.3" evidence="10"/>
<gene>
    <name evidence="13" type="ORF">UV05_C0013G0001</name>
</gene>
<dbReference type="SMART" id="SM00487">
    <property type="entry name" value="DEXDc"/>
    <property type="match status" value="1"/>
</dbReference>
<feature type="non-terminal residue" evidence="13">
    <location>
        <position position="855"/>
    </location>
</feature>
<sequence>MNEFSEDKLIEQTAIKIFGELWPVSAKAMAGKGADNFANAYSGKMDAEFGRENPGEVVLMSYLKIALVKLNPNVSTEALNLAIDEIIKDRSALSMVNANHEVWQLLREGVKVETENEKGERQIETVKVIDFENPKENHFMLVSQLWITGELHKRRPDLIGFVNGIPLVLIELKASHKNLRNAYSQNIRDYKDTIPQLFWYNAFIVISNGIESKVGTLTGAYEHFNEWKKIKDEKEVGKVSMETVIKGTCEPARLLDIVENFILFDDSRGERIKAIARYFQFFGVNRAFEEVKNRDKNKGRLGVFWHTQGSGKSYSMVFLSQKVFRKLTGNFTFVVVTDRKELDRQIYKTFAACGAVYENEVHADSIEHLQQLLKEDHRHVFTLIHKFAEAKELSARNDVIVMADEAHRTQYDRMAANMRISLPNASFIGFTGTPLMAGGEEKTREAFGDYVSTYNFAQSVEDGATVPLFYENRVPKLENVNPDIQKDLERVMNFYDLAPEEEEKLEQEFSTFYHLITREDRLNKVAEDIVTHFTARGYNGKAMVVSIDKKTAIRMHAKVKEQMQRHLAKLNIALSKATDEHEKEKIRQTIEQYEGIDMAVVVSQSQNEIADMEEFEIDMRPLRARIQNEDLETKFKDPDSNLRIVFVCAMWITGFDVLNLSTLYLDKPLKNHTLMQTIARANRVYPGKTNGLIVDYIGVFRNIQRALAIYATPESGASIDDIIKEKEELVELLVSTAKQTREFLKKLDLDVDDLLKAKDAEKIRLVDVFTNRILQDEQTKKRFLDLASDAYQLYKSVLPEPKAEDYYHEVTAYKVIASRIKEVIEEEADVSQVKKDLEDLLDRSIKAGEFVIKEP</sequence>
<dbReference type="PANTHER" id="PTHR30195:SF15">
    <property type="entry name" value="TYPE I RESTRICTION ENZYME HINDI ENDONUCLEASE SUBUNIT"/>
    <property type="match status" value="1"/>
</dbReference>
<dbReference type="GO" id="GO:0003677">
    <property type="term" value="F:DNA binding"/>
    <property type="evidence" value="ECO:0007669"/>
    <property type="project" value="UniProtKB-KW"/>
</dbReference>
<evidence type="ECO:0000256" key="2">
    <source>
        <dbReference type="ARBA" id="ARBA00008598"/>
    </source>
</evidence>
<comment type="caution">
    <text evidence="13">The sequence shown here is derived from an EMBL/GenBank/DDBJ whole genome shotgun (WGS) entry which is preliminary data.</text>
</comment>
<dbReference type="GO" id="GO:0005524">
    <property type="term" value="F:ATP binding"/>
    <property type="evidence" value="ECO:0007669"/>
    <property type="project" value="UniProtKB-KW"/>
</dbReference>
<feature type="domain" description="Helicase ATP-binding" evidence="12">
    <location>
        <begin position="293"/>
        <end position="434"/>
    </location>
</feature>
<comment type="function">
    <text evidence="10">Subunit R is required for both nuclease and ATPase activities, but not for modification.</text>
</comment>
<keyword evidence="9 10" id="KW-0238">DNA-binding</keyword>
<evidence type="ECO:0000256" key="10">
    <source>
        <dbReference type="RuleBase" id="RU364115"/>
    </source>
</evidence>
<dbReference type="InterPro" id="IPR007409">
    <property type="entry name" value="Restrct_endonuc_type1_HsdR_N"/>
</dbReference>
<reference evidence="13 14" key="1">
    <citation type="journal article" date="2015" name="Nature">
        <title>rRNA introns, odd ribosomes, and small enigmatic genomes across a large radiation of phyla.</title>
        <authorList>
            <person name="Brown C.T."/>
            <person name="Hug L.A."/>
            <person name="Thomas B.C."/>
            <person name="Sharon I."/>
            <person name="Castelle C.J."/>
            <person name="Singh A."/>
            <person name="Wilkins M.J."/>
            <person name="Williams K.H."/>
            <person name="Banfield J.F."/>
        </authorList>
    </citation>
    <scope>NUCLEOTIDE SEQUENCE [LARGE SCALE GENOMIC DNA]</scope>
</reference>
<dbReference type="SUPFAM" id="SSF52540">
    <property type="entry name" value="P-loop containing nucleoside triphosphate hydrolases"/>
    <property type="match status" value="2"/>
</dbReference>